<dbReference type="InterPro" id="IPR036388">
    <property type="entry name" value="WH-like_DNA-bd_sf"/>
</dbReference>
<evidence type="ECO:0000256" key="2">
    <source>
        <dbReference type="ARBA" id="ARBA00023015"/>
    </source>
</evidence>
<dbReference type="CDD" id="cd08422">
    <property type="entry name" value="PBP2_CrgA_like"/>
    <property type="match status" value="1"/>
</dbReference>
<keyword evidence="2" id="KW-0805">Transcription regulation</keyword>
<dbReference type="GO" id="GO:0003677">
    <property type="term" value="F:DNA binding"/>
    <property type="evidence" value="ECO:0007669"/>
    <property type="project" value="UniProtKB-KW"/>
</dbReference>
<protein>
    <submittedName>
        <fullName evidence="6">LysR family transcriptional regulator</fullName>
    </submittedName>
</protein>
<sequence length="297" mass="33200">MDQLSAMRTFVRVIQTGSFSSAAREQNTSQATISKKVAALENKLGVKLLIRTSRSLSLTQVGEEYYENCIALLAEIDEVEARLRSKVSTPQGTLRIAASVPLGRLVLAPLIAEFLRAYPDIEVDMVLEERRIDMVAEGIDVAIRASKLEDSTLIARPLFANPQLLVAAPGYIAQYGEPKTPDDLKHHNCIVYTYKKTLNNWHFKHSGVESSVSVSGIFRSNSGETNLEIALAGMGITQLPIWMVDQHLKRGELVQVLADYEADNIPIHAIYPQNRYVPLKVRCFIDFLKEKLEGRYL</sequence>
<dbReference type="InterPro" id="IPR000847">
    <property type="entry name" value="LysR_HTH_N"/>
</dbReference>
<dbReference type="GO" id="GO:0003700">
    <property type="term" value="F:DNA-binding transcription factor activity"/>
    <property type="evidence" value="ECO:0007669"/>
    <property type="project" value="InterPro"/>
</dbReference>
<dbReference type="SUPFAM" id="SSF46785">
    <property type="entry name" value="Winged helix' DNA-binding domain"/>
    <property type="match status" value="1"/>
</dbReference>
<accession>A0A2T3N9Y7</accession>
<keyword evidence="3" id="KW-0238">DNA-binding</keyword>
<evidence type="ECO:0000313" key="7">
    <source>
        <dbReference type="Proteomes" id="UP000241346"/>
    </source>
</evidence>
<dbReference type="Pfam" id="PF03466">
    <property type="entry name" value="LysR_substrate"/>
    <property type="match status" value="1"/>
</dbReference>
<dbReference type="PRINTS" id="PR00039">
    <property type="entry name" value="HTHLYSR"/>
</dbReference>
<proteinExistence type="inferred from homology"/>
<dbReference type="AlphaFoldDB" id="A0A2T3N9Y7"/>
<gene>
    <name evidence="6" type="ORF">C9J01_19090</name>
</gene>
<name>A0A2T3N9Y7_9GAMM</name>
<comment type="similarity">
    <text evidence="1">Belongs to the LysR transcriptional regulatory family.</text>
</comment>
<comment type="caution">
    <text evidence="6">The sequence shown here is derived from an EMBL/GenBank/DDBJ whole genome shotgun (WGS) entry which is preliminary data.</text>
</comment>
<dbReference type="Gene3D" id="3.40.190.290">
    <property type="match status" value="1"/>
</dbReference>
<evidence type="ECO:0000313" key="6">
    <source>
        <dbReference type="EMBL" id="PSW10315.1"/>
    </source>
</evidence>
<evidence type="ECO:0000256" key="4">
    <source>
        <dbReference type="ARBA" id="ARBA00023163"/>
    </source>
</evidence>
<dbReference type="PROSITE" id="PS50931">
    <property type="entry name" value="HTH_LYSR"/>
    <property type="match status" value="1"/>
</dbReference>
<dbReference type="FunFam" id="3.40.190.290:FF:000001">
    <property type="entry name" value="Transcriptional regulator, LysR family"/>
    <property type="match status" value="1"/>
</dbReference>
<dbReference type="PANTHER" id="PTHR30537">
    <property type="entry name" value="HTH-TYPE TRANSCRIPTIONAL REGULATOR"/>
    <property type="match status" value="1"/>
</dbReference>
<organism evidence="6 7">
    <name type="scientific">Photobacterium rosenbergii</name>
    <dbReference type="NCBI Taxonomy" id="294936"/>
    <lineage>
        <taxon>Bacteria</taxon>
        <taxon>Pseudomonadati</taxon>
        <taxon>Pseudomonadota</taxon>
        <taxon>Gammaproteobacteria</taxon>
        <taxon>Vibrionales</taxon>
        <taxon>Vibrionaceae</taxon>
        <taxon>Photobacterium</taxon>
    </lineage>
</organism>
<reference evidence="6 7" key="1">
    <citation type="submission" date="2018-03" db="EMBL/GenBank/DDBJ databases">
        <title>Whole genome sequencing of Histamine producing bacteria.</title>
        <authorList>
            <person name="Butler K."/>
        </authorList>
    </citation>
    <scope>NUCLEOTIDE SEQUENCE [LARGE SCALE GENOMIC DNA]</scope>
    <source>
        <strain evidence="6 7">DSM 19138</strain>
    </source>
</reference>
<dbReference type="RefSeq" id="WP_107299729.1">
    <property type="nucleotide sequence ID" value="NZ_PYMB01000011.1"/>
</dbReference>
<evidence type="ECO:0000256" key="3">
    <source>
        <dbReference type="ARBA" id="ARBA00023125"/>
    </source>
</evidence>
<dbReference type="Pfam" id="PF00126">
    <property type="entry name" value="HTH_1"/>
    <property type="match status" value="1"/>
</dbReference>
<dbReference type="InterPro" id="IPR058163">
    <property type="entry name" value="LysR-type_TF_proteobact-type"/>
</dbReference>
<dbReference type="OrthoDB" id="9786526at2"/>
<dbReference type="Gene3D" id="1.10.10.10">
    <property type="entry name" value="Winged helix-like DNA-binding domain superfamily/Winged helix DNA-binding domain"/>
    <property type="match status" value="1"/>
</dbReference>
<keyword evidence="4" id="KW-0804">Transcription</keyword>
<dbReference type="InterPro" id="IPR005119">
    <property type="entry name" value="LysR_subst-bd"/>
</dbReference>
<dbReference type="InterPro" id="IPR036390">
    <property type="entry name" value="WH_DNA-bd_sf"/>
</dbReference>
<feature type="domain" description="HTH lysR-type" evidence="5">
    <location>
        <begin position="1"/>
        <end position="59"/>
    </location>
</feature>
<dbReference type="PANTHER" id="PTHR30537:SF80">
    <property type="entry name" value="TRANSCRIPTIONAL REGULATOR"/>
    <property type="match status" value="1"/>
</dbReference>
<evidence type="ECO:0000256" key="1">
    <source>
        <dbReference type="ARBA" id="ARBA00009437"/>
    </source>
</evidence>
<dbReference type="EMBL" id="PYMB01000011">
    <property type="protein sequence ID" value="PSW10315.1"/>
    <property type="molecule type" value="Genomic_DNA"/>
</dbReference>
<dbReference type="FunFam" id="1.10.10.10:FF:000001">
    <property type="entry name" value="LysR family transcriptional regulator"/>
    <property type="match status" value="1"/>
</dbReference>
<dbReference type="Proteomes" id="UP000241346">
    <property type="component" value="Unassembled WGS sequence"/>
</dbReference>
<evidence type="ECO:0000259" key="5">
    <source>
        <dbReference type="PROSITE" id="PS50931"/>
    </source>
</evidence>
<dbReference type="SUPFAM" id="SSF53850">
    <property type="entry name" value="Periplasmic binding protein-like II"/>
    <property type="match status" value="1"/>
</dbReference>